<name>A0A024H5K5_9MICC</name>
<accession>A0A024H5K5</accession>
<dbReference type="STRING" id="861266.ARTSIC4J27_3167"/>
<evidence type="ECO:0000313" key="1">
    <source>
        <dbReference type="EMBL" id="CCQ47187.1"/>
    </source>
</evidence>
<dbReference type="EMBL" id="CAQI01000048">
    <property type="protein sequence ID" value="CCQ47187.1"/>
    <property type="molecule type" value="Genomic_DNA"/>
</dbReference>
<dbReference type="RefSeq" id="WP_083435492.1">
    <property type="nucleotide sequence ID" value="NZ_CAQI01000048.1"/>
</dbReference>
<evidence type="ECO:0000313" key="2">
    <source>
        <dbReference type="Proteomes" id="UP000035722"/>
    </source>
</evidence>
<dbReference type="AlphaFoldDB" id="A0A024H5K5"/>
<proteinExistence type="predicted"/>
<sequence>MLEDLDGNDLFNSLMLERGQRTSRVVVVEGESDYNLLADFLQNEALEVIVGYGKTSLLEASQFSLDLLPDVVFLIDADFDRLTGAASSYLDNIVATDFYDLYMDAYFSEPDALVRVARRFLKRSHKVSPEEGINSAIVAAARVGLIRYVSRLHSFNLYLENFPMHLIMGDALGHVDLVRVVRLALKRTKSTSGEETEVYAIADELQRSVESNYLVNSHDLLAAFHAVCSKFGDAAVSHKMDGLFELAVDRAVFNDMPVIQRIHQRLG</sequence>
<keyword evidence="2" id="KW-1185">Reference proteome</keyword>
<gene>
    <name evidence="1" type="ORF">ARTSIC4J27_3167</name>
</gene>
<dbReference type="OrthoDB" id="3995257at2"/>
<dbReference type="Proteomes" id="UP000035722">
    <property type="component" value="Unassembled WGS sequence"/>
</dbReference>
<evidence type="ECO:0008006" key="3">
    <source>
        <dbReference type="Google" id="ProtNLM"/>
    </source>
</evidence>
<organism evidence="1 2">
    <name type="scientific">Pseudarthrobacter siccitolerans</name>
    <dbReference type="NCBI Taxonomy" id="861266"/>
    <lineage>
        <taxon>Bacteria</taxon>
        <taxon>Bacillati</taxon>
        <taxon>Actinomycetota</taxon>
        <taxon>Actinomycetes</taxon>
        <taxon>Micrococcales</taxon>
        <taxon>Micrococcaceae</taxon>
        <taxon>Pseudarthrobacter</taxon>
    </lineage>
</organism>
<reference evidence="2" key="1">
    <citation type="journal article" date="2014" name="Genome Announc.">
        <title>Genome Sequence of Arthrobacter siccitolerans 4J27, a Xeroprotectant-Producing Desiccation-Tolerant Microorganism.</title>
        <authorList>
            <person name="Manzanera M."/>
            <person name="Santa-Cruz-Calvo L."/>
            <person name="Vilchez J.I."/>
            <person name="Garcia-Fontana C."/>
            <person name="Silva-Castro G.A."/>
            <person name="Calvo C."/>
            <person name="Gonzalez-Lopez J."/>
        </authorList>
    </citation>
    <scope>NUCLEOTIDE SEQUENCE [LARGE SCALE GENOMIC DNA]</scope>
    <source>
        <strain evidence="2">4J27</strain>
    </source>
</reference>
<protein>
    <recommendedName>
        <fullName evidence="3">DUF4435 domain-containing protein</fullName>
    </recommendedName>
</protein>
<comment type="caution">
    <text evidence="1">The sequence shown here is derived from an EMBL/GenBank/DDBJ whole genome shotgun (WGS) entry which is preliminary data.</text>
</comment>